<dbReference type="InterPro" id="IPR047801">
    <property type="entry name" value="Peptidase_C45"/>
</dbReference>
<gene>
    <name evidence="2" type="ORF">SAMN06295960_1981</name>
</gene>
<proteinExistence type="predicted"/>
<dbReference type="STRING" id="1852522.SAMN06295960_1981"/>
<dbReference type="Gene3D" id="3.60.60.10">
    <property type="entry name" value="Penicillin V Acylase, Chain A"/>
    <property type="match status" value="1"/>
</dbReference>
<evidence type="ECO:0000313" key="2">
    <source>
        <dbReference type="EMBL" id="SMG34960.1"/>
    </source>
</evidence>
<dbReference type="InterPro" id="IPR029055">
    <property type="entry name" value="Ntn_hydrolases_N"/>
</dbReference>
<dbReference type="CDD" id="cd01935">
    <property type="entry name" value="Ntn_CGH_like"/>
    <property type="match status" value="1"/>
</dbReference>
<dbReference type="Proteomes" id="UP000193834">
    <property type="component" value="Unassembled WGS sequence"/>
</dbReference>
<protein>
    <submittedName>
        <fullName evidence="2">Predicted choloylglycine hydrolase</fullName>
    </submittedName>
</protein>
<dbReference type="EMBL" id="FXAZ01000002">
    <property type="protein sequence ID" value="SMG34960.1"/>
    <property type="molecule type" value="Genomic_DNA"/>
</dbReference>
<dbReference type="PANTHER" id="PTHR34180">
    <property type="entry name" value="PEPTIDASE C45"/>
    <property type="match status" value="1"/>
</dbReference>
<keyword evidence="2" id="KW-0378">Hydrolase</keyword>
<accession>A0A1X7K1Y2</accession>
<keyword evidence="3" id="KW-1185">Reference proteome</keyword>
<dbReference type="InterPro" id="IPR047794">
    <property type="entry name" value="C45_proenzyme-like"/>
</dbReference>
<dbReference type="PANTHER" id="PTHR34180:SF1">
    <property type="entry name" value="BETA-ALANYL-DOPAMINE_CARCININE HYDROLASE"/>
    <property type="match status" value="1"/>
</dbReference>
<dbReference type="SUPFAM" id="SSF56235">
    <property type="entry name" value="N-terminal nucleophile aminohydrolases (Ntn hydrolases)"/>
    <property type="match status" value="1"/>
</dbReference>
<feature type="domain" description="Peptidase C45 hydrolase" evidence="1">
    <location>
        <begin position="105"/>
        <end position="333"/>
    </location>
</feature>
<dbReference type="NCBIfam" id="NF040521">
    <property type="entry name" value="C45_proenzyme"/>
    <property type="match status" value="1"/>
</dbReference>
<dbReference type="GO" id="GO:0016787">
    <property type="term" value="F:hydrolase activity"/>
    <property type="evidence" value="ECO:0007669"/>
    <property type="project" value="UniProtKB-KW"/>
</dbReference>
<sequence length="369" mass="41266">MMNEIRGYFAQLTGTSEQVGRLQGRTIKEHEALLDFMVLPETLLAERLRETIKMLDEYCPGINEEVHGLAEEIGVSPGRIRYYAETDLIPGCSHFAIAPRKMMDGKMYMMRNYDMSVEMDDMRLCSTNIEGSYSHTGFSVAMLGRTEGMNEHGLCVTFSACGLPVGDAPGLRPAKVRGLQFWAVVRTVLERCRNTAEAVAAIQDMPIASNMNVIVGDASGEAALISLVDGQLGIRHAELEAGDGYITATNHPLFEEMKQLGIHRMNHSVVRHDLMEKRLRNEQQFNKEDLLRLVQAEYPQGLTVHNYAQSFGTLRSILFNLTDQTMDVCFGSPLTNPWYCVRVGESLPFATIPVKVEQGLYDGSFWQSV</sequence>
<name>A0A1X7K1Y2_9BACL</name>
<evidence type="ECO:0000259" key="1">
    <source>
        <dbReference type="Pfam" id="PF03417"/>
    </source>
</evidence>
<dbReference type="AlphaFoldDB" id="A0A1X7K1Y2"/>
<dbReference type="Pfam" id="PF03417">
    <property type="entry name" value="AAT"/>
    <property type="match status" value="1"/>
</dbReference>
<evidence type="ECO:0000313" key="3">
    <source>
        <dbReference type="Proteomes" id="UP000193834"/>
    </source>
</evidence>
<dbReference type="InterPro" id="IPR005079">
    <property type="entry name" value="Peptidase_C45_hydrolase"/>
</dbReference>
<organism evidence="2 3">
    <name type="scientific">Paenibacillus aquistagni</name>
    <dbReference type="NCBI Taxonomy" id="1852522"/>
    <lineage>
        <taxon>Bacteria</taxon>
        <taxon>Bacillati</taxon>
        <taxon>Bacillota</taxon>
        <taxon>Bacilli</taxon>
        <taxon>Bacillales</taxon>
        <taxon>Paenibacillaceae</taxon>
        <taxon>Paenibacillus</taxon>
    </lineage>
</organism>
<dbReference type="RefSeq" id="WP_244903354.1">
    <property type="nucleotide sequence ID" value="NZ_FXAZ01000002.1"/>
</dbReference>
<reference evidence="2 3" key="1">
    <citation type="submission" date="2017-04" db="EMBL/GenBank/DDBJ databases">
        <authorList>
            <person name="Afonso C.L."/>
            <person name="Miller P.J."/>
            <person name="Scott M.A."/>
            <person name="Spackman E."/>
            <person name="Goraichik I."/>
            <person name="Dimitrov K.M."/>
            <person name="Suarez D.L."/>
            <person name="Swayne D.E."/>
        </authorList>
    </citation>
    <scope>NUCLEOTIDE SEQUENCE [LARGE SCALE GENOMIC DNA]</scope>
    <source>
        <strain evidence="2 3">11</strain>
    </source>
</reference>